<evidence type="ECO:0000313" key="2">
    <source>
        <dbReference type="EMBL" id="KAL3307185.1"/>
    </source>
</evidence>
<keyword evidence="1" id="KW-0812">Transmembrane</keyword>
<keyword evidence="1" id="KW-0472">Membrane</keyword>
<comment type="caution">
    <text evidence="2">The sequence shown here is derived from an EMBL/GenBank/DDBJ whole genome shotgun (WGS) entry which is preliminary data.</text>
</comment>
<dbReference type="EMBL" id="JBJKFK010008067">
    <property type="protein sequence ID" value="KAL3307185.1"/>
    <property type="molecule type" value="Genomic_DNA"/>
</dbReference>
<proteinExistence type="predicted"/>
<gene>
    <name evidence="2" type="ORF">Ciccas_014307</name>
</gene>
<sequence length="62" mass="7231">MLIPIRIQRKVMSPVLVSTNSRSKINMVIIRIIIIISSIIFTMFTMFHRLTDLITIVIMPEM</sequence>
<organism evidence="2 3">
    <name type="scientific">Cichlidogyrus casuarinus</name>
    <dbReference type="NCBI Taxonomy" id="1844966"/>
    <lineage>
        <taxon>Eukaryota</taxon>
        <taxon>Metazoa</taxon>
        <taxon>Spiralia</taxon>
        <taxon>Lophotrochozoa</taxon>
        <taxon>Platyhelminthes</taxon>
        <taxon>Monogenea</taxon>
        <taxon>Monopisthocotylea</taxon>
        <taxon>Dactylogyridea</taxon>
        <taxon>Ancyrocephalidae</taxon>
        <taxon>Cichlidogyrus</taxon>
    </lineage>
</organism>
<reference evidence="2 3" key="1">
    <citation type="submission" date="2024-11" db="EMBL/GenBank/DDBJ databases">
        <title>Adaptive evolution of stress response genes in parasites aligns with host niche diversity.</title>
        <authorList>
            <person name="Hahn C."/>
            <person name="Resl P."/>
        </authorList>
    </citation>
    <scope>NUCLEOTIDE SEQUENCE [LARGE SCALE GENOMIC DNA]</scope>
    <source>
        <strain evidence="2">EGGRZ-B1_66</strain>
        <tissue evidence="2">Body</tissue>
    </source>
</reference>
<dbReference type="AlphaFoldDB" id="A0ABD2PII5"/>
<keyword evidence="3" id="KW-1185">Reference proteome</keyword>
<dbReference type="Proteomes" id="UP001626550">
    <property type="component" value="Unassembled WGS sequence"/>
</dbReference>
<keyword evidence="1" id="KW-1133">Transmembrane helix</keyword>
<name>A0ABD2PII5_9PLAT</name>
<protein>
    <submittedName>
        <fullName evidence="2">Uncharacterized protein</fullName>
    </submittedName>
</protein>
<feature type="transmembrane region" description="Helical" evidence="1">
    <location>
        <begin position="28"/>
        <end position="47"/>
    </location>
</feature>
<evidence type="ECO:0000256" key="1">
    <source>
        <dbReference type="SAM" id="Phobius"/>
    </source>
</evidence>
<evidence type="ECO:0000313" key="3">
    <source>
        <dbReference type="Proteomes" id="UP001626550"/>
    </source>
</evidence>
<accession>A0ABD2PII5</accession>